<dbReference type="KEGG" id="cvn:111134553"/>
<feature type="domain" description="C-type lectin" evidence="2">
    <location>
        <begin position="30"/>
        <end position="151"/>
    </location>
</feature>
<feature type="chain" id="PRO_5034681836" evidence="1">
    <location>
        <begin position="22"/>
        <end position="154"/>
    </location>
</feature>
<evidence type="ECO:0000313" key="3">
    <source>
        <dbReference type="Proteomes" id="UP000694844"/>
    </source>
</evidence>
<dbReference type="AlphaFoldDB" id="A0A8B8EIC9"/>
<dbReference type="RefSeq" id="XP_022339391.1">
    <property type="nucleotide sequence ID" value="XM_022483683.1"/>
</dbReference>
<keyword evidence="1" id="KW-0732">Signal</keyword>
<accession>A0A8B8EIC9</accession>
<dbReference type="CDD" id="cd00037">
    <property type="entry name" value="CLECT"/>
    <property type="match status" value="1"/>
</dbReference>
<organism evidence="3 4">
    <name type="scientific">Crassostrea virginica</name>
    <name type="common">Eastern oyster</name>
    <dbReference type="NCBI Taxonomy" id="6565"/>
    <lineage>
        <taxon>Eukaryota</taxon>
        <taxon>Metazoa</taxon>
        <taxon>Spiralia</taxon>
        <taxon>Lophotrochozoa</taxon>
        <taxon>Mollusca</taxon>
        <taxon>Bivalvia</taxon>
        <taxon>Autobranchia</taxon>
        <taxon>Pteriomorphia</taxon>
        <taxon>Ostreida</taxon>
        <taxon>Ostreoidea</taxon>
        <taxon>Ostreidae</taxon>
        <taxon>Crassostrea</taxon>
    </lineage>
</organism>
<name>A0A8B8EIC9_CRAVI</name>
<dbReference type="InterPro" id="IPR050111">
    <property type="entry name" value="C-type_lectin/snaclec_domain"/>
</dbReference>
<dbReference type="SMART" id="SM00034">
    <property type="entry name" value="CLECT"/>
    <property type="match status" value="1"/>
</dbReference>
<dbReference type="Pfam" id="PF00059">
    <property type="entry name" value="Lectin_C"/>
    <property type="match status" value="1"/>
</dbReference>
<dbReference type="OrthoDB" id="8950604at2759"/>
<evidence type="ECO:0000256" key="1">
    <source>
        <dbReference type="SAM" id="SignalP"/>
    </source>
</evidence>
<sequence length="154" mass="17219">MALSMWRLCLLVLFLAETGRASCPLGFVQHGTSCYMTFHIRASWSEANYYCNFIQSSLLSIDDASEEQFIKVYLGRLGQVAFSSDSLWIGGTSMFSGSWIWAQSQTPLSYTAWAPNEPSAHPLNQCMAIGFKSQFLWTANVCEQLNNFVCESPA</sequence>
<dbReference type="PROSITE" id="PS50041">
    <property type="entry name" value="C_TYPE_LECTIN_2"/>
    <property type="match status" value="1"/>
</dbReference>
<dbReference type="GeneID" id="111134553"/>
<dbReference type="InterPro" id="IPR001304">
    <property type="entry name" value="C-type_lectin-like"/>
</dbReference>
<evidence type="ECO:0000313" key="4">
    <source>
        <dbReference type="RefSeq" id="XP_022339391.1"/>
    </source>
</evidence>
<reference evidence="4" key="1">
    <citation type="submission" date="2025-08" db="UniProtKB">
        <authorList>
            <consortium name="RefSeq"/>
        </authorList>
    </citation>
    <scope>IDENTIFICATION</scope>
    <source>
        <tissue evidence="4">Whole sample</tissue>
    </source>
</reference>
<protein>
    <submittedName>
        <fullName evidence="4">Perlucin-like</fullName>
    </submittedName>
</protein>
<evidence type="ECO:0000259" key="2">
    <source>
        <dbReference type="PROSITE" id="PS50041"/>
    </source>
</evidence>
<gene>
    <name evidence="4" type="primary">LOC111134553</name>
</gene>
<dbReference type="Gene3D" id="3.10.100.10">
    <property type="entry name" value="Mannose-Binding Protein A, subunit A"/>
    <property type="match status" value="1"/>
</dbReference>
<dbReference type="PANTHER" id="PTHR22803">
    <property type="entry name" value="MANNOSE, PHOSPHOLIPASE, LECTIN RECEPTOR RELATED"/>
    <property type="match status" value="1"/>
</dbReference>
<feature type="signal peptide" evidence="1">
    <location>
        <begin position="1"/>
        <end position="21"/>
    </location>
</feature>
<keyword evidence="3" id="KW-1185">Reference proteome</keyword>
<dbReference type="Proteomes" id="UP000694844">
    <property type="component" value="Chromosome 5"/>
</dbReference>
<dbReference type="InterPro" id="IPR016187">
    <property type="entry name" value="CTDL_fold"/>
</dbReference>
<dbReference type="SUPFAM" id="SSF56436">
    <property type="entry name" value="C-type lectin-like"/>
    <property type="match status" value="1"/>
</dbReference>
<proteinExistence type="predicted"/>
<dbReference type="InterPro" id="IPR016186">
    <property type="entry name" value="C-type_lectin-like/link_sf"/>
</dbReference>